<dbReference type="InterPro" id="IPR003607">
    <property type="entry name" value="HD/PDEase_dom"/>
</dbReference>
<dbReference type="Gene3D" id="1.10.3210.10">
    <property type="entry name" value="Hypothetical protein af1432"/>
    <property type="match status" value="1"/>
</dbReference>
<keyword evidence="5" id="KW-1185">Reference proteome</keyword>
<keyword evidence="2" id="KW-0812">Transmembrane</keyword>
<dbReference type="Proteomes" id="UP000528322">
    <property type="component" value="Unassembled WGS sequence"/>
</dbReference>
<feature type="transmembrane region" description="Helical" evidence="2">
    <location>
        <begin position="427"/>
        <end position="448"/>
    </location>
</feature>
<name>A0A7W8DG46_9BACT</name>
<dbReference type="InterPro" id="IPR006675">
    <property type="entry name" value="HDIG_dom"/>
</dbReference>
<feature type="transmembrane region" description="Helical" evidence="2">
    <location>
        <begin position="460"/>
        <end position="482"/>
    </location>
</feature>
<dbReference type="NCBIfam" id="TIGR00277">
    <property type="entry name" value="HDIG"/>
    <property type="match status" value="1"/>
</dbReference>
<dbReference type="InterPro" id="IPR006674">
    <property type="entry name" value="HD_domain"/>
</dbReference>
<comment type="caution">
    <text evidence="4">The sequence shown here is derived from an EMBL/GenBank/DDBJ whole genome shotgun (WGS) entry which is preliminary data.</text>
</comment>
<feature type="compositionally biased region" description="Basic and acidic residues" evidence="1">
    <location>
        <begin position="718"/>
        <end position="730"/>
    </location>
</feature>
<feature type="transmembrane region" description="Helical" evidence="2">
    <location>
        <begin position="21"/>
        <end position="39"/>
    </location>
</feature>
<dbReference type="PROSITE" id="PS51831">
    <property type="entry name" value="HD"/>
    <property type="match status" value="1"/>
</dbReference>
<feature type="transmembrane region" description="Helical" evidence="2">
    <location>
        <begin position="325"/>
        <end position="347"/>
    </location>
</feature>
<dbReference type="EMBL" id="JACHID010000002">
    <property type="protein sequence ID" value="MBB5021106.1"/>
    <property type="molecule type" value="Genomic_DNA"/>
</dbReference>
<reference evidence="4 5" key="1">
    <citation type="submission" date="2020-08" db="EMBL/GenBank/DDBJ databases">
        <title>Genomic Encyclopedia of Type Strains, Phase IV (KMG-IV): sequencing the most valuable type-strain genomes for metagenomic binning, comparative biology and taxonomic classification.</title>
        <authorList>
            <person name="Goeker M."/>
        </authorList>
    </citation>
    <scope>NUCLEOTIDE SEQUENCE [LARGE SCALE GENOMIC DNA]</scope>
    <source>
        <strain evidence="4 5">DSM 22071</strain>
    </source>
</reference>
<dbReference type="RefSeq" id="WP_183729169.1">
    <property type="nucleotide sequence ID" value="NZ_JACHID010000002.1"/>
</dbReference>
<evidence type="ECO:0000259" key="3">
    <source>
        <dbReference type="PROSITE" id="PS51831"/>
    </source>
</evidence>
<feature type="transmembrane region" description="Helical" evidence="2">
    <location>
        <begin position="359"/>
        <end position="377"/>
    </location>
</feature>
<evidence type="ECO:0000313" key="4">
    <source>
        <dbReference type="EMBL" id="MBB5021106.1"/>
    </source>
</evidence>
<feature type="compositionally biased region" description="Basic and acidic residues" evidence="1">
    <location>
        <begin position="772"/>
        <end position="792"/>
    </location>
</feature>
<keyword evidence="2" id="KW-1133">Transmembrane helix</keyword>
<protein>
    <recommendedName>
        <fullName evidence="3">HD domain-containing protein</fullName>
    </recommendedName>
</protein>
<dbReference type="Pfam" id="PF01966">
    <property type="entry name" value="HD"/>
    <property type="match status" value="1"/>
</dbReference>
<evidence type="ECO:0000256" key="2">
    <source>
        <dbReference type="SAM" id="Phobius"/>
    </source>
</evidence>
<feature type="transmembrane region" description="Helical" evidence="2">
    <location>
        <begin position="389"/>
        <end position="415"/>
    </location>
</feature>
<evidence type="ECO:0000313" key="5">
    <source>
        <dbReference type="Proteomes" id="UP000528322"/>
    </source>
</evidence>
<dbReference type="PANTHER" id="PTHR36442">
    <property type="entry name" value="CYCLIC-DI-AMP PHOSPHODIESTERASE PGPH"/>
    <property type="match status" value="1"/>
</dbReference>
<sequence>MGNILRSWHQYFLSHTINQPLGVKIIAVISVLFIAIFAIPEERFTGDVYEAGEVAGRSIKADRELLIIDAEATSQKRREAIERAGRLYDRDPSVRRSFIIAIEETFSTARRLVQQDDEGPQSELSAMLGRFQIPGETREYFRQHRFAKDIEQSLVQCVNLAYERGVTASSATPTNNQFTSASLRDISTGAITRIAPEQAPRTPSQVATNLRENCSEHATAFVMANLHPDVSYNEKATITRREEIADAVQPAYILVRQGEMVVREGELVDELTQEKLETLRQVKSPLEHFYSLAGTLIMAAILIFIPWKYFEKARKKIFNNSDRLYIFFTILLGSIALVKFFSIVVSGLSFNLPNVSYDYMIYAIPIAAGAMLIAILLDLHIAMIYTTVFSIICGVMVGHDISFTLYTFVCCLVAAYTSFSFRNRMDLTFSALWSSAAGTLVMTSILLINGELFTWGAVWVFLFVFISAQISMLIVMGLLPIFESIFHVTSDLRLLELSNMGHPLLKQLILRAPGTYHHSIIVGSLAEAAAEKIGVNPLLARVGAYYHDIGKMKKPEYFIENQRGINRHDSLSPAMSSLVITNHVKHGRELAEEYNLPITICDILQQHHGRTLIQYFYKKALSAGESVDEEKFRYAGPKPQTRAAALVMLADSCEAATRALAEPNHHRIQSLVQKIINNIFVDGQLDECELTLKDIGLIADSFTTTLTSIYHQRIEYPEDKKEAAKTREASTDEGNLIAPTRKPPASIRHFTHQEVEQLDYSARSMQNNQENRNGKEKRSENGHSESSKPHYL</sequence>
<evidence type="ECO:0000256" key="1">
    <source>
        <dbReference type="SAM" id="MobiDB-lite"/>
    </source>
</evidence>
<dbReference type="InterPro" id="IPR011621">
    <property type="entry name" value="Metal-dep_PHydrolase_7TM_intra"/>
</dbReference>
<organism evidence="4 5">
    <name type="scientific">Desulfurispira natronophila</name>
    <dbReference type="NCBI Taxonomy" id="682562"/>
    <lineage>
        <taxon>Bacteria</taxon>
        <taxon>Pseudomonadati</taxon>
        <taxon>Chrysiogenota</taxon>
        <taxon>Chrysiogenia</taxon>
        <taxon>Chrysiogenales</taxon>
        <taxon>Chrysiogenaceae</taxon>
        <taxon>Desulfurispira</taxon>
    </lineage>
</organism>
<dbReference type="PANTHER" id="PTHR36442:SF1">
    <property type="entry name" value="CYCLIC-DI-AMP PHOSPHODIESTERASE PGPH"/>
    <property type="match status" value="1"/>
</dbReference>
<feature type="transmembrane region" description="Helical" evidence="2">
    <location>
        <begin position="288"/>
        <end position="305"/>
    </location>
</feature>
<dbReference type="InterPro" id="IPR011624">
    <property type="entry name" value="Metal-dep_PHydrolase_7TM_extra"/>
</dbReference>
<dbReference type="InterPro" id="IPR052722">
    <property type="entry name" value="PgpH_phosphodiesterase"/>
</dbReference>
<feature type="region of interest" description="Disordered" evidence="1">
    <location>
        <begin position="718"/>
        <end position="792"/>
    </location>
</feature>
<feature type="domain" description="HD" evidence="3">
    <location>
        <begin position="515"/>
        <end position="656"/>
    </location>
</feature>
<dbReference type="Pfam" id="PF07698">
    <property type="entry name" value="7TM-7TMR_HD"/>
    <property type="match status" value="1"/>
</dbReference>
<dbReference type="AlphaFoldDB" id="A0A7W8DG46"/>
<dbReference type="SMART" id="SM00471">
    <property type="entry name" value="HDc"/>
    <property type="match status" value="1"/>
</dbReference>
<gene>
    <name evidence="4" type="ORF">HNR37_000412</name>
</gene>
<dbReference type="CDD" id="cd00077">
    <property type="entry name" value="HDc"/>
    <property type="match status" value="1"/>
</dbReference>
<dbReference type="SUPFAM" id="SSF109604">
    <property type="entry name" value="HD-domain/PDEase-like"/>
    <property type="match status" value="1"/>
</dbReference>
<accession>A0A7W8DG46</accession>
<keyword evidence="2" id="KW-0472">Membrane</keyword>
<dbReference type="Pfam" id="PF07697">
    <property type="entry name" value="7TMR-HDED"/>
    <property type="match status" value="1"/>
</dbReference>
<proteinExistence type="predicted"/>